<evidence type="ECO:0000313" key="6">
    <source>
        <dbReference type="EMBL" id="KAJ9556347.1"/>
    </source>
</evidence>
<evidence type="ECO:0000313" key="7">
    <source>
        <dbReference type="Proteomes" id="UP001172457"/>
    </source>
</evidence>
<dbReference type="GO" id="GO:0043531">
    <property type="term" value="F:ADP binding"/>
    <property type="evidence" value="ECO:0007669"/>
    <property type="project" value="InterPro"/>
</dbReference>
<dbReference type="PROSITE" id="PS50104">
    <property type="entry name" value="TIR"/>
    <property type="match status" value="1"/>
</dbReference>
<dbReference type="Gene3D" id="1.10.8.430">
    <property type="entry name" value="Helical domain of apoptotic protease-activating factors"/>
    <property type="match status" value="1"/>
</dbReference>
<name>A0AA38TRL7_9ASTR</name>
<dbReference type="SUPFAM" id="SSF52058">
    <property type="entry name" value="L domain-like"/>
    <property type="match status" value="3"/>
</dbReference>
<sequence>MASSSTSSIPKTSFKYDVFLSFRGEDTRTNFVDHLYHALKRKNIETYKDDKNLEKGKKISKELIEAIEESRFHVVVFSKNYASSSWCLDELVKIIECQETQSGQTVYPIFYDVEPTHVRKQSGEFGKAFSNHENDEGAEKWRKALVEATSFSGRDLCATADGHEVEFIELVVNDISSKNLGMGGIGKTTLARAVFDQIRTEFEGSSFVENVRERSNFISLGLQSLQQQVLRDVFNRQDIFVNGVLEGKTEMKKKMPGIKVLVVLDDVDHVDQLKALAGELNWFKSGSKIIITTRDKQVLLAHRVDVIHDARLLTDKEAVCLLSRCAFGKEIPISGYEELSKEVVRYAAGLPLTITILGSYLCEAKEHEWIDTIKRLKKIPLTETLQKLELSYMGLDDDCKEIFLDVACILKGWSVDEAIKALESCGFHAIHGLNVLEKRSLITISNYGGILYMHDHIQEMGRHIVRRSNPDEPERHTRLWIKKEIEDILVNDLVTEATCIKLSALKVDQETIIKGLKKMEKLRFLLTNNSSMHSIRRESDEDILYLPNSLRYLRWDSYKFCVLPKQFQASNLVALEMPYCSLKQLWEGGERKVLHKLRFLVLSFSSLRTFDLELTPNLEILNLEGCHDLVEFHMPLHCPKLKFLNLSFSKLSTLDLRSVPNIEALTLRKCGDLVKLDIPSECLQLKLLQASSLKLRSLDLRLVPNIVTLNLEECKDLVELDMHRECPQLKYLVLSSPAFRSLNLGLGPTWNIKTLKREECDYLVEYRDMFVECPQLETLILTVPTLRTLDIGSIRDLKRLSLQGCYNLVELRMRDGCLELESIDINRCSELKTLDLRQTPNLERLHLEECSSLVKLHVPVRGLKKLIHLEANGILRFTNLNIQKSGGLFPKLTLHGNLVDICPLHPDNNSPKFVFKCSYEGDLPSSAGNIEKLITIGFSCACTDFDSFSESICGLKHLGGLVLKGSIPEVPKDLHCLQNLERLTLSSTSIKHLPDNICMLKHLKSLTLIDCELLEKLPEDLGLLECLEKLTLESRKIKYLPDSICMLKHLGSLTLIDCELLEKLPEDLGRLECLEWLYFRSLKIKHLPGSIYMLKHLKSLTLIDCVLLEKLPEDLGRLECLEWLYFSSLKIKHLPGSICMLKHLKSLTLSYCELLEKLPEDLGRLECLEQLYFMFSKIKHLPDSICMLKSLKHLGVYNCELLEKLPQDLGRLECLEKLMLQGCIVLRDIPNSICSLKSLERFSLFNCNRVEELPNELGRLEYLKELDIRGTNIMMAWLNNMQRNTFSKFYNLKRIRYLLGIEEVNNFCNRIFDNMPLVVPVTRIQCLGLAGSPPSSPGYARVPILVPLFTLGTEYGQQTTRTTRMSHRSLPLHRHVDIHRFRDGSHKVIPVLPVSQEIKETIPTEYMDIQTDRHFGRTRNREIKTYKDKRPIRTDSKVIEITYI</sequence>
<dbReference type="GO" id="GO:0007165">
    <property type="term" value="P:signal transduction"/>
    <property type="evidence" value="ECO:0007669"/>
    <property type="project" value="InterPro"/>
</dbReference>
<dbReference type="InterPro" id="IPR055414">
    <property type="entry name" value="LRR_R13L4/SHOC2-like"/>
</dbReference>
<gene>
    <name evidence="6" type="ORF">OSB04_010961</name>
</gene>
<dbReference type="Gene3D" id="3.40.50.10140">
    <property type="entry name" value="Toll/interleukin-1 receptor homology (TIR) domain"/>
    <property type="match status" value="1"/>
</dbReference>
<dbReference type="Gene3D" id="3.80.10.10">
    <property type="entry name" value="Ribonuclease Inhibitor"/>
    <property type="match status" value="4"/>
</dbReference>
<dbReference type="InterPro" id="IPR032675">
    <property type="entry name" value="LRR_dom_sf"/>
</dbReference>
<dbReference type="InterPro" id="IPR027417">
    <property type="entry name" value="P-loop_NTPase"/>
</dbReference>
<dbReference type="EMBL" id="JARYMX010000003">
    <property type="protein sequence ID" value="KAJ9556347.1"/>
    <property type="molecule type" value="Genomic_DNA"/>
</dbReference>
<dbReference type="FunFam" id="3.40.50.10140:FF:000007">
    <property type="entry name" value="Disease resistance protein (TIR-NBS-LRR class)"/>
    <property type="match status" value="1"/>
</dbReference>
<dbReference type="GO" id="GO:0006952">
    <property type="term" value="P:defense response"/>
    <property type="evidence" value="ECO:0007669"/>
    <property type="project" value="UniProtKB-KW"/>
</dbReference>
<keyword evidence="1" id="KW-0433">Leucine-rich repeat</keyword>
<keyword evidence="2" id="KW-0677">Repeat</keyword>
<keyword evidence="7" id="KW-1185">Reference proteome</keyword>
<dbReference type="SUPFAM" id="SSF52540">
    <property type="entry name" value="P-loop containing nucleoside triphosphate hydrolases"/>
    <property type="match status" value="1"/>
</dbReference>
<keyword evidence="3" id="KW-0611">Plant defense</keyword>
<evidence type="ECO:0000256" key="2">
    <source>
        <dbReference type="ARBA" id="ARBA00022737"/>
    </source>
</evidence>
<dbReference type="InterPro" id="IPR035897">
    <property type="entry name" value="Toll_tir_struct_dom_sf"/>
</dbReference>
<evidence type="ECO:0000256" key="3">
    <source>
        <dbReference type="ARBA" id="ARBA00022821"/>
    </source>
</evidence>
<dbReference type="InterPro" id="IPR042197">
    <property type="entry name" value="Apaf_helical"/>
</dbReference>
<keyword evidence="4" id="KW-0520">NAD</keyword>
<dbReference type="GO" id="GO:0051707">
    <property type="term" value="P:response to other organism"/>
    <property type="evidence" value="ECO:0007669"/>
    <property type="project" value="UniProtKB-ARBA"/>
</dbReference>
<dbReference type="Pfam" id="PF23282">
    <property type="entry name" value="WHD_ROQ1"/>
    <property type="match status" value="1"/>
</dbReference>
<dbReference type="InterPro" id="IPR003591">
    <property type="entry name" value="Leu-rich_rpt_typical-subtyp"/>
</dbReference>
<proteinExistence type="predicted"/>
<comment type="caution">
    <text evidence="6">The sequence shown here is derived from an EMBL/GenBank/DDBJ whole genome shotgun (WGS) entry which is preliminary data.</text>
</comment>
<evidence type="ECO:0000256" key="4">
    <source>
        <dbReference type="ARBA" id="ARBA00023027"/>
    </source>
</evidence>
<dbReference type="PANTHER" id="PTHR11017:SF544">
    <property type="entry name" value="ADP-RIBOSYL CYCLASE_CYCLIC ADP-RIBOSE HYDROLASE"/>
    <property type="match status" value="1"/>
</dbReference>
<dbReference type="Pfam" id="PF23598">
    <property type="entry name" value="LRR_14"/>
    <property type="match status" value="1"/>
</dbReference>
<organism evidence="6 7">
    <name type="scientific">Centaurea solstitialis</name>
    <name type="common">yellow star-thistle</name>
    <dbReference type="NCBI Taxonomy" id="347529"/>
    <lineage>
        <taxon>Eukaryota</taxon>
        <taxon>Viridiplantae</taxon>
        <taxon>Streptophyta</taxon>
        <taxon>Embryophyta</taxon>
        <taxon>Tracheophyta</taxon>
        <taxon>Spermatophyta</taxon>
        <taxon>Magnoliopsida</taxon>
        <taxon>eudicotyledons</taxon>
        <taxon>Gunneridae</taxon>
        <taxon>Pentapetalae</taxon>
        <taxon>asterids</taxon>
        <taxon>campanulids</taxon>
        <taxon>Asterales</taxon>
        <taxon>Asteraceae</taxon>
        <taxon>Carduoideae</taxon>
        <taxon>Cardueae</taxon>
        <taxon>Centaureinae</taxon>
        <taxon>Centaurea</taxon>
    </lineage>
</organism>
<dbReference type="SMART" id="SM00369">
    <property type="entry name" value="LRR_TYP"/>
    <property type="match status" value="7"/>
</dbReference>
<accession>A0AA38TRL7</accession>
<dbReference type="SMART" id="SM00255">
    <property type="entry name" value="TIR"/>
    <property type="match status" value="1"/>
</dbReference>
<evidence type="ECO:0000256" key="1">
    <source>
        <dbReference type="ARBA" id="ARBA00022614"/>
    </source>
</evidence>
<dbReference type="InterPro" id="IPR058192">
    <property type="entry name" value="WHD_ROQ1-like"/>
</dbReference>
<dbReference type="Pfam" id="PF01582">
    <property type="entry name" value="TIR"/>
    <property type="match status" value="1"/>
</dbReference>
<feature type="domain" description="TIR" evidence="5">
    <location>
        <begin position="14"/>
        <end position="179"/>
    </location>
</feature>
<protein>
    <recommendedName>
        <fullName evidence="5">TIR domain-containing protein</fullName>
    </recommendedName>
</protein>
<dbReference type="Proteomes" id="UP001172457">
    <property type="component" value="Chromosome 3"/>
</dbReference>
<dbReference type="InterPro" id="IPR000157">
    <property type="entry name" value="TIR_dom"/>
</dbReference>
<dbReference type="PRINTS" id="PR00364">
    <property type="entry name" value="DISEASERSIST"/>
</dbReference>
<evidence type="ECO:0000259" key="5">
    <source>
        <dbReference type="PROSITE" id="PS50104"/>
    </source>
</evidence>
<dbReference type="InterPro" id="IPR044974">
    <property type="entry name" value="Disease_R_plants"/>
</dbReference>
<reference evidence="6" key="1">
    <citation type="submission" date="2023-03" db="EMBL/GenBank/DDBJ databases">
        <title>Chromosome-scale reference genome and RAD-based genetic map of yellow starthistle (Centaurea solstitialis) reveal putative structural variation and QTLs associated with invader traits.</title>
        <authorList>
            <person name="Reatini B."/>
            <person name="Cang F.A."/>
            <person name="Jiang Q."/>
            <person name="Mckibben M.T.W."/>
            <person name="Barker M.S."/>
            <person name="Rieseberg L.H."/>
            <person name="Dlugosch K.M."/>
        </authorList>
    </citation>
    <scope>NUCLEOTIDE SEQUENCE</scope>
    <source>
        <strain evidence="6">CAN-66</strain>
        <tissue evidence="6">Leaf</tissue>
    </source>
</reference>
<dbReference type="Gene3D" id="3.40.50.300">
    <property type="entry name" value="P-loop containing nucleotide triphosphate hydrolases"/>
    <property type="match status" value="1"/>
</dbReference>
<dbReference type="SUPFAM" id="SSF52200">
    <property type="entry name" value="Toll/Interleukin receptor TIR domain"/>
    <property type="match status" value="1"/>
</dbReference>
<dbReference type="PANTHER" id="PTHR11017">
    <property type="entry name" value="LEUCINE-RICH REPEAT-CONTAINING PROTEIN"/>
    <property type="match status" value="1"/>
</dbReference>